<keyword evidence="2" id="KW-0808">Transferase</keyword>
<dbReference type="Proteomes" id="UP000824128">
    <property type="component" value="Unassembled WGS sequence"/>
</dbReference>
<evidence type="ECO:0000313" key="3">
    <source>
        <dbReference type="Proteomes" id="UP000824128"/>
    </source>
</evidence>
<proteinExistence type="predicted"/>
<organism evidence="2 3">
    <name type="scientific">Candidatus Aphodomorpha intestinavium</name>
    <dbReference type="NCBI Taxonomy" id="2840672"/>
    <lineage>
        <taxon>Bacteria</taxon>
        <taxon>Bacillati</taxon>
        <taxon>Bacillota</taxon>
        <taxon>Clostridia</taxon>
        <taxon>Eubacteriales</taxon>
        <taxon>Candidatus Aphodomorpha</taxon>
    </lineage>
</organism>
<evidence type="ECO:0000313" key="2">
    <source>
        <dbReference type="EMBL" id="HIU94848.1"/>
    </source>
</evidence>
<evidence type="ECO:0000256" key="1">
    <source>
        <dbReference type="SAM" id="Phobius"/>
    </source>
</evidence>
<sequence>MSGFFRNPEIARALLWALLLCALCALAGLFVSLWCALAVLAACLLLTALFFFWTRRRYARIAALCAALDAVLHGEDGTDLDAFSEG</sequence>
<reference evidence="2" key="2">
    <citation type="journal article" date="2021" name="PeerJ">
        <title>Extensive microbial diversity within the chicken gut microbiome revealed by metagenomics and culture.</title>
        <authorList>
            <person name="Gilroy R."/>
            <person name="Ravi A."/>
            <person name="Getino M."/>
            <person name="Pursley I."/>
            <person name="Horton D.L."/>
            <person name="Alikhan N.F."/>
            <person name="Baker D."/>
            <person name="Gharbi K."/>
            <person name="Hall N."/>
            <person name="Watson M."/>
            <person name="Adriaenssens E.M."/>
            <person name="Foster-Nyarko E."/>
            <person name="Jarju S."/>
            <person name="Secka A."/>
            <person name="Antonio M."/>
            <person name="Oren A."/>
            <person name="Chaudhuri R.R."/>
            <person name="La Ragione R."/>
            <person name="Hildebrand F."/>
            <person name="Pallen M.J."/>
        </authorList>
    </citation>
    <scope>NUCLEOTIDE SEQUENCE</scope>
    <source>
        <strain evidence="2">ChiGjej2B2-16831</strain>
    </source>
</reference>
<protein>
    <submittedName>
        <fullName evidence="2">Sensor histidine kinase</fullName>
    </submittedName>
</protein>
<dbReference type="EMBL" id="DVNZ01000217">
    <property type="protein sequence ID" value="HIU94848.1"/>
    <property type="molecule type" value="Genomic_DNA"/>
</dbReference>
<feature type="transmembrane region" description="Helical" evidence="1">
    <location>
        <begin position="37"/>
        <end position="54"/>
    </location>
</feature>
<name>A0A9D1N545_9FIRM</name>
<keyword evidence="1" id="KW-0472">Membrane</keyword>
<accession>A0A9D1N545</accession>
<keyword evidence="2" id="KW-0418">Kinase</keyword>
<keyword evidence="1" id="KW-1133">Transmembrane helix</keyword>
<feature type="non-terminal residue" evidence="2">
    <location>
        <position position="86"/>
    </location>
</feature>
<gene>
    <name evidence="2" type="ORF">IAD24_06770</name>
</gene>
<dbReference type="GO" id="GO:0016301">
    <property type="term" value="F:kinase activity"/>
    <property type="evidence" value="ECO:0007669"/>
    <property type="project" value="UniProtKB-KW"/>
</dbReference>
<reference evidence="2" key="1">
    <citation type="submission" date="2020-10" db="EMBL/GenBank/DDBJ databases">
        <authorList>
            <person name="Gilroy R."/>
        </authorList>
    </citation>
    <scope>NUCLEOTIDE SEQUENCE</scope>
    <source>
        <strain evidence="2">ChiGjej2B2-16831</strain>
    </source>
</reference>
<comment type="caution">
    <text evidence="2">The sequence shown here is derived from an EMBL/GenBank/DDBJ whole genome shotgun (WGS) entry which is preliminary data.</text>
</comment>
<keyword evidence="1" id="KW-0812">Transmembrane</keyword>
<dbReference type="AlphaFoldDB" id="A0A9D1N545"/>